<accession>A0A0E9RXE8</accession>
<dbReference type="EMBL" id="GBXM01074703">
    <property type="protein sequence ID" value="JAH33874.1"/>
    <property type="molecule type" value="Transcribed_RNA"/>
</dbReference>
<name>A0A0E9RXE8_ANGAN</name>
<proteinExistence type="predicted"/>
<sequence>MELKIPLFKFKFRFSVCSYSFVF</sequence>
<reference evidence="1" key="1">
    <citation type="submission" date="2014-11" db="EMBL/GenBank/DDBJ databases">
        <authorList>
            <person name="Amaro Gonzalez C."/>
        </authorList>
    </citation>
    <scope>NUCLEOTIDE SEQUENCE</scope>
</reference>
<organism evidence="1">
    <name type="scientific">Anguilla anguilla</name>
    <name type="common">European freshwater eel</name>
    <name type="synonym">Muraena anguilla</name>
    <dbReference type="NCBI Taxonomy" id="7936"/>
    <lineage>
        <taxon>Eukaryota</taxon>
        <taxon>Metazoa</taxon>
        <taxon>Chordata</taxon>
        <taxon>Craniata</taxon>
        <taxon>Vertebrata</taxon>
        <taxon>Euteleostomi</taxon>
        <taxon>Actinopterygii</taxon>
        <taxon>Neopterygii</taxon>
        <taxon>Teleostei</taxon>
        <taxon>Anguilliformes</taxon>
        <taxon>Anguillidae</taxon>
        <taxon>Anguilla</taxon>
    </lineage>
</organism>
<protein>
    <submittedName>
        <fullName evidence="1">Uncharacterized protein</fullName>
    </submittedName>
</protein>
<dbReference type="AlphaFoldDB" id="A0A0E9RXE8"/>
<evidence type="ECO:0000313" key="1">
    <source>
        <dbReference type="EMBL" id="JAH33874.1"/>
    </source>
</evidence>
<reference evidence="1" key="2">
    <citation type="journal article" date="2015" name="Fish Shellfish Immunol.">
        <title>Early steps in the European eel (Anguilla anguilla)-Vibrio vulnificus interaction in the gills: Role of the RtxA13 toxin.</title>
        <authorList>
            <person name="Callol A."/>
            <person name="Pajuelo D."/>
            <person name="Ebbesson L."/>
            <person name="Teles M."/>
            <person name="MacKenzie S."/>
            <person name="Amaro C."/>
        </authorList>
    </citation>
    <scope>NUCLEOTIDE SEQUENCE</scope>
</reference>